<organism evidence="2 3">
    <name type="scientific">Aplysia californica</name>
    <name type="common">California sea hare</name>
    <dbReference type="NCBI Taxonomy" id="6500"/>
    <lineage>
        <taxon>Eukaryota</taxon>
        <taxon>Metazoa</taxon>
        <taxon>Spiralia</taxon>
        <taxon>Lophotrochozoa</taxon>
        <taxon>Mollusca</taxon>
        <taxon>Gastropoda</taxon>
        <taxon>Heterobranchia</taxon>
        <taxon>Euthyneura</taxon>
        <taxon>Tectipleura</taxon>
        <taxon>Aplysiida</taxon>
        <taxon>Aplysioidea</taxon>
        <taxon>Aplysiidae</taxon>
        <taxon>Aplysia</taxon>
    </lineage>
</organism>
<gene>
    <name evidence="3" type="primary">LOC106013294</name>
</gene>
<keyword evidence="1" id="KW-0732">Signal</keyword>
<accession>A0ABM1AAM1</accession>
<name>A0ABM1AAM1_APLCA</name>
<dbReference type="RefSeq" id="XP_012944050.1">
    <property type="nucleotide sequence ID" value="XM_013088596.2"/>
</dbReference>
<evidence type="ECO:0000256" key="1">
    <source>
        <dbReference type="SAM" id="SignalP"/>
    </source>
</evidence>
<evidence type="ECO:0000313" key="3">
    <source>
        <dbReference type="RefSeq" id="XP_012944050.1"/>
    </source>
</evidence>
<sequence>MNSVVFFCVLALTGAYALPAQLPDVEDDFPLASIIDIVKKLGPVLKLLQRRDTIESQDFDFGQSVKETQWGQVVNDVKGIIQDINTIKSNVAPIFGRRDAPEVEMEDVDFSQWTGNVKKVTGALADWSANLGQTPVLG</sequence>
<reference evidence="3" key="1">
    <citation type="submission" date="2025-08" db="UniProtKB">
        <authorList>
            <consortium name="RefSeq"/>
        </authorList>
    </citation>
    <scope>IDENTIFICATION</scope>
</reference>
<keyword evidence="2" id="KW-1185">Reference proteome</keyword>
<dbReference type="GeneID" id="106013294"/>
<feature type="signal peptide" evidence="1">
    <location>
        <begin position="1"/>
        <end position="17"/>
    </location>
</feature>
<proteinExistence type="predicted"/>
<dbReference type="Proteomes" id="UP000694888">
    <property type="component" value="Unplaced"/>
</dbReference>
<evidence type="ECO:0000313" key="2">
    <source>
        <dbReference type="Proteomes" id="UP000694888"/>
    </source>
</evidence>
<protein>
    <submittedName>
        <fullName evidence="3">Uncharacterized protein LOC106013294</fullName>
    </submittedName>
</protein>
<feature type="chain" id="PRO_5046921945" evidence="1">
    <location>
        <begin position="18"/>
        <end position="138"/>
    </location>
</feature>